<reference evidence="2" key="1">
    <citation type="submission" date="2020-09" db="EMBL/GenBank/DDBJ databases">
        <authorList>
            <person name="Blom J."/>
        </authorList>
    </citation>
    <scope>NUCLEOTIDE SEQUENCE</scope>
    <source>
        <strain evidence="2">No.713</strain>
    </source>
</reference>
<sequence length="269" mass="29729">MSRSLFRPSLLGLVSLSITLSLMGYPTEVKAQPTSNNSRSQWLSLPSLRDLLQLRRNTENSQQPIQVSPPNSTQTPAPQTLPPATNPPIPQVEVETGETEMARFRCEVIGGQYTVMYYPVSQPNQGYAWAVPSNMGGGWTPERRCSEISRRLESYRPDGLSELSTAIENGYNTLCATTEDVPQCRIVLTVPPGEDPLFVRDRIFQNLVIADSGQSTQGIYTLVDEKSTGDIIRGVLGSSRNRQGIPLRQFLDPTDGGTGSRLNPRYFPK</sequence>
<feature type="compositionally biased region" description="Pro residues" evidence="1">
    <location>
        <begin position="79"/>
        <end position="90"/>
    </location>
</feature>
<evidence type="ECO:0000313" key="3">
    <source>
        <dbReference type="Proteomes" id="UP001153719"/>
    </source>
</evidence>
<feature type="region of interest" description="Disordered" evidence="1">
    <location>
        <begin position="247"/>
        <end position="269"/>
    </location>
</feature>
<dbReference type="Pfam" id="PF14218">
    <property type="entry name" value="COP23"/>
    <property type="match status" value="1"/>
</dbReference>
<dbReference type="KEGG" id="ppsu:NO713_05457"/>
<name>A0A9W4GBK6_9CYAN</name>
<dbReference type="InterPro" id="IPR025478">
    <property type="entry name" value="COP23"/>
</dbReference>
<dbReference type="AlphaFoldDB" id="A0A9W4GBK6"/>
<accession>A0A9W4GBK6</accession>
<dbReference type="RefSeq" id="WP_254175068.1">
    <property type="nucleotide sequence ID" value="NZ_LR882967.1"/>
</dbReference>
<gene>
    <name evidence="2" type="ORF">NO713_05457</name>
</gene>
<evidence type="ECO:0000313" key="2">
    <source>
        <dbReference type="EMBL" id="CAD5985719.1"/>
    </source>
</evidence>
<feature type="region of interest" description="Disordered" evidence="1">
    <location>
        <begin position="59"/>
        <end position="90"/>
    </location>
</feature>
<feature type="compositionally biased region" description="Polar residues" evidence="1">
    <location>
        <begin position="59"/>
        <end position="72"/>
    </location>
</feature>
<dbReference type="Proteomes" id="UP001153719">
    <property type="component" value="Chromosome"/>
</dbReference>
<protein>
    <recommendedName>
        <fullName evidence="4">Circadian oscillating protein COP23</fullName>
    </recommendedName>
</protein>
<proteinExistence type="predicted"/>
<dbReference type="EMBL" id="LR882967">
    <property type="protein sequence ID" value="CAD5985719.1"/>
    <property type="molecule type" value="Genomic_DNA"/>
</dbReference>
<evidence type="ECO:0000256" key="1">
    <source>
        <dbReference type="SAM" id="MobiDB-lite"/>
    </source>
</evidence>
<evidence type="ECO:0008006" key="4">
    <source>
        <dbReference type="Google" id="ProtNLM"/>
    </source>
</evidence>
<keyword evidence="3" id="KW-1185">Reference proteome</keyword>
<organism evidence="2 3">
    <name type="scientific">Planktothrix pseudagardhii</name>
    <dbReference type="NCBI Taxonomy" id="132604"/>
    <lineage>
        <taxon>Bacteria</taxon>
        <taxon>Bacillati</taxon>
        <taxon>Cyanobacteriota</taxon>
        <taxon>Cyanophyceae</taxon>
        <taxon>Oscillatoriophycideae</taxon>
        <taxon>Oscillatoriales</taxon>
        <taxon>Microcoleaceae</taxon>
        <taxon>Planktothrix</taxon>
    </lineage>
</organism>